<dbReference type="Proteomes" id="UP000613740">
    <property type="component" value="Unassembled WGS sequence"/>
</dbReference>
<dbReference type="EMBL" id="JAEHOD010000030">
    <property type="protein sequence ID" value="KAG2443999.1"/>
    <property type="molecule type" value="Genomic_DNA"/>
</dbReference>
<feature type="chain" id="PRO_5033015888" description="Alkaline phosphatase" evidence="2">
    <location>
        <begin position="23"/>
        <end position="1399"/>
    </location>
</feature>
<evidence type="ECO:0000313" key="3">
    <source>
        <dbReference type="EMBL" id="KAG2443999.1"/>
    </source>
</evidence>
<evidence type="ECO:0000313" key="4">
    <source>
        <dbReference type="Proteomes" id="UP000613740"/>
    </source>
</evidence>
<keyword evidence="2" id="KW-0732">Signal</keyword>
<dbReference type="Pfam" id="PF05787">
    <property type="entry name" value="PhoX"/>
    <property type="match status" value="2"/>
</dbReference>
<reference evidence="3" key="1">
    <citation type="journal article" date="2020" name="bioRxiv">
        <title>Comparative genomics of Chlamydomonas.</title>
        <authorList>
            <person name="Craig R.J."/>
            <person name="Hasan A.R."/>
            <person name="Ness R.W."/>
            <person name="Keightley P.D."/>
        </authorList>
    </citation>
    <scope>NUCLEOTIDE SEQUENCE</scope>
    <source>
        <strain evidence="3">CCAP 11/173</strain>
    </source>
</reference>
<accession>A0A835WAV7</accession>
<dbReference type="PANTHER" id="PTHR35399">
    <property type="entry name" value="SLR8030 PROTEIN"/>
    <property type="match status" value="1"/>
</dbReference>
<comment type="caution">
    <text evidence="3">The sequence shown here is derived from an EMBL/GenBank/DDBJ whole genome shotgun (WGS) entry which is preliminary data.</text>
</comment>
<feature type="region of interest" description="Disordered" evidence="1">
    <location>
        <begin position="96"/>
        <end position="122"/>
    </location>
</feature>
<proteinExistence type="predicted"/>
<keyword evidence="4" id="KW-1185">Reference proteome</keyword>
<protein>
    <recommendedName>
        <fullName evidence="5">Alkaline phosphatase</fullName>
    </recommendedName>
</protein>
<evidence type="ECO:0000256" key="1">
    <source>
        <dbReference type="SAM" id="MobiDB-lite"/>
    </source>
</evidence>
<dbReference type="SUPFAM" id="SSF63829">
    <property type="entry name" value="Calcium-dependent phosphotriesterase"/>
    <property type="match status" value="1"/>
</dbReference>
<feature type="compositionally biased region" description="Polar residues" evidence="1">
    <location>
        <begin position="98"/>
        <end position="114"/>
    </location>
</feature>
<feature type="signal peptide" evidence="2">
    <location>
        <begin position="1"/>
        <end position="22"/>
    </location>
</feature>
<name>A0A835WAV7_9CHLO</name>
<organism evidence="3 4">
    <name type="scientific">Chlamydomonas schloesseri</name>
    <dbReference type="NCBI Taxonomy" id="2026947"/>
    <lineage>
        <taxon>Eukaryota</taxon>
        <taxon>Viridiplantae</taxon>
        <taxon>Chlorophyta</taxon>
        <taxon>core chlorophytes</taxon>
        <taxon>Chlorophyceae</taxon>
        <taxon>CS clade</taxon>
        <taxon>Chlamydomonadales</taxon>
        <taxon>Chlamydomonadaceae</taxon>
        <taxon>Chlamydomonas</taxon>
    </lineage>
</organism>
<dbReference type="InterPro" id="IPR008557">
    <property type="entry name" value="PhoX"/>
</dbReference>
<sequence length="1399" mass="150306">MVPRRAAFAAIALVALAGVAQAAIHFPNVPFPFSDKEKHSVLAINHAIVGKGHMLSTNAAGVANKMQGGFKLLTRSAMPGTPGDLLDVNGKPVMKFGPNNTRGSTPDSSVNPDAQSLIPRKGDPNRADLFVHFEAPNPASLYHLELAVGADGELSIIKSTPVDFSAWGGVWTPCAGSLSPWGSHLGSEEYEPDARAFFSSNTPASRVRDFARYFGLYPGDFNSSADYMAAVRKVMTPYMYGFVTETMYDTVKKAPVVKKWYTLGRVAIEMSLVMPDQKTVYITDDGANVGFFMFKADKAADLTKGRLYAAKFKQTSAANGGTFDLTWVELGRVDQDAIAAVVRNVTFADIFDTAAPAAGACPAGFKAVKHSFGEECLQLKAGKEMWAAALETRRYAAYLGATTEWTKWEGITYDTKRRKLYTAMTEMVNSATAEPTRFGGQDDIRLPPNTCGCVYTLDVDAAFTATKMYALTCGSDTIGLLPGAVFNNTCHIEKIANPDNVAYVGGGMDVLFIAEDSDNGHESNVLWQYDLRTGDMHRVLSAPVGAEVTGTGWFTLPNGMSYLFNNLQHPYGGFPSAVINAPEATGLGGYIGYFGPFKMGRGEALGLQAIPTPTDTVTKHSVTASKAAVQGTWVPSTYHVIGRSGQEPQEGVVLGRNLDATGAPVATYDEQLRVNANKQQLSNSPDFSSITSVCDKTFFTTQFEYDNPASMYIQEVAQDEDGVMAQVEAEEDSDEAVANHVDWSSWGGLLTPCAGSLSPWSTRMGSEEYEPDARAFAEATTVENIGAGATAATFTYDGSNALKMGRLYGLYYGNGTLEQFREVVKPYLYGYVTETKIQYDTSSVPQKHYLLGRVAIELAIIMPDKRTVYTTDDGANVGFYKFVADTPGDLSCGSLYALKVTQIDAVNGGQFRVDWIWLAHGTQASGGFGRGADKLMTAASDLTFADIFETAAPLSTSALATAGACPAGFKATNGGGRGCECLRVRPGMEMYAAFFETRRYAGILGATTEFSKWEGITFDPHRNKLYTAMSDVREGMEDFGNRGANSSKWDGCTSNDVRLKYNRCGCVYALDLDGSYNAYHMGGLVCGTPTPSGLGAVPGNRCHMDRIASPDNVAYMPEHDTLLIGEDTSEHQNDVIWSYDLNTAALTRIFTTPYGSETTSPYWYGNVNGHAYITATVQHPYGESDSSRVNETDSYGLQGTWGVVGPFPVYGTEGTNGGATTAVASVQYLGRRGLGAAAAASSDDYDDRTPAEACAGEESYVVQVQVSYERSVVGRAVDVERLDAYVCARVDNVLALLSGGIQGDWATPEGDQVESMDAPAVIAHVQFADRATAKAFYTAVMDAAGDFQTALTTLMEALSEPHANGRPAAAAFTSFLVEANTPKRMARTDAYVPPAGKIF</sequence>
<dbReference type="OrthoDB" id="10265760at2759"/>
<evidence type="ECO:0000256" key="2">
    <source>
        <dbReference type="SAM" id="SignalP"/>
    </source>
</evidence>
<evidence type="ECO:0008006" key="5">
    <source>
        <dbReference type="Google" id="ProtNLM"/>
    </source>
</evidence>
<gene>
    <name evidence="3" type="ORF">HYH02_009199</name>
</gene>
<dbReference type="PANTHER" id="PTHR35399:SF2">
    <property type="entry name" value="DUF839 DOMAIN-CONTAINING PROTEIN"/>
    <property type="match status" value="1"/>
</dbReference>